<gene>
    <name evidence="1" type="ORF">SAMN04488052_11432</name>
</gene>
<evidence type="ECO:0000313" key="1">
    <source>
        <dbReference type="EMBL" id="SEP17406.1"/>
    </source>
</evidence>
<dbReference type="Proteomes" id="UP000199657">
    <property type="component" value="Unassembled WGS sequence"/>
</dbReference>
<name>A0A1H8VPS9_9GAMM</name>
<organism evidence="1 2">
    <name type="scientific">Aquisalimonas asiatica</name>
    <dbReference type="NCBI Taxonomy" id="406100"/>
    <lineage>
        <taxon>Bacteria</taxon>
        <taxon>Pseudomonadati</taxon>
        <taxon>Pseudomonadota</taxon>
        <taxon>Gammaproteobacteria</taxon>
        <taxon>Chromatiales</taxon>
        <taxon>Ectothiorhodospiraceae</taxon>
        <taxon>Aquisalimonas</taxon>
    </lineage>
</organism>
<accession>A0A1H8VPS9</accession>
<dbReference type="AlphaFoldDB" id="A0A1H8VPS9"/>
<protein>
    <submittedName>
        <fullName evidence="1">Uncharacterized protein</fullName>
    </submittedName>
</protein>
<reference evidence="1 2" key="1">
    <citation type="submission" date="2016-10" db="EMBL/GenBank/DDBJ databases">
        <authorList>
            <person name="de Groot N.N."/>
        </authorList>
    </citation>
    <scope>NUCLEOTIDE SEQUENCE [LARGE SCALE GENOMIC DNA]</scope>
    <source>
        <strain evidence="1 2">CGMCC 1.6291</strain>
    </source>
</reference>
<dbReference type="RefSeq" id="WP_171909985.1">
    <property type="nucleotide sequence ID" value="NZ_FOEG01000014.1"/>
</dbReference>
<proteinExistence type="predicted"/>
<dbReference type="EMBL" id="FOEG01000014">
    <property type="protein sequence ID" value="SEP17406.1"/>
    <property type="molecule type" value="Genomic_DNA"/>
</dbReference>
<evidence type="ECO:0000313" key="2">
    <source>
        <dbReference type="Proteomes" id="UP000199657"/>
    </source>
</evidence>
<keyword evidence="2" id="KW-1185">Reference proteome</keyword>
<sequence>MPAFAHVRARQTADHADIAFIARVHAVDDTNSAFHWSAREVATVEEDAE</sequence>
<dbReference type="STRING" id="406100.SAMN04488052_11432"/>